<keyword evidence="4" id="KW-1185">Reference proteome</keyword>
<protein>
    <recommendedName>
        <fullName evidence="5">C2 domain-containing protein</fullName>
    </recommendedName>
</protein>
<dbReference type="PANTHER" id="PTHR33820:SF2">
    <property type="entry name" value="COILED-COIL DOMAIN-CONTAINING PROTEIN 17"/>
    <property type="match status" value="1"/>
</dbReference>
<evidence type="ECO:0000313" key="3">
    <source>
        <dbReference type="EMBL" id="KAK7485218.1"/>
    </source>
</evidence>
<feature type="compositionally biased region" description="Basic and acidic residues" evidence="2">
    <location>
        <begin position="51"/>
        <end position="61"/>
    </location>
</feature>
<keyword evidence="1" id="KW-0175">Coiled coil</keyword>
<feature type="region of interest" description="Disordered" evidence="2">
    <location>
        <begin position="1"/>
        <end position="24"/>
    </location>
</feature>
<name>A0ABD0KDM7_9CAEN</name>
<feature type="compositionally biased region" description="Basic and acidic residues" evidence="2">
    <location>
        <begin position="1"/>
        <end position="15"/>
    </location>
</feature>
<feature type="coiled-coil region" evidence="1">
    <location>
        <begin position="133"/>
        <end position="202"/>
    </location>
</feature>
<evidence type="ECO:0000313" key="4">
    <source>
        <dbReference type="Proteomes" id="UP001519460"/>
    </source>
</evidence>
<gene>
    <name evidence="3" type="ORF">BaRGS_00023469</name>
</gene>
<dbReference type="EMBL" id="JACVVK020000197">
    <property type="protein sequence ID" value="KAK7485218.1"/>
    <property type="molecule type" value="Genomic_DNA"/>
</dbReference>
<proteinExistence type="predicted"/>
<accession>A0ABD0KDM7</accession>
<feature type="coiled-coil region" evidence="1">
    <location>
        <begin position="257"/>
        <end position="353"/>
    </location>
</feature>
<feature type="region of interest" description="Disordered" evidence="2">
    <location>
        <begin position="610"/>
        <end position="645"/>
    </location>
</feature>
<dbReference type="InterPro" id="IPR038800">
    <property type="entry name" value="CCDC17"/>
</dbReference>
<evidence type="ECO:0000256" key="2">
    <source>
        <dbReference type="SAM" id="MobiDB-lite"/>
    </source>
</evidence>
<dbReference type="PANTHER" id="PTHR33820">
    <property type="entry name" value="COILED-COIL DOMAIN-CONTAINING PROTEIN 17"/>
    <property type="match status" value="1"/>
</dbReference>
<sequence>MALRQKVGELQDYKDRRRRQRDIHNLEERILLDKISETERQKQARAAGRPGNRDRLPLSKDKDVRQLQIDYERMRERGKVPYRNDPFAVQPRRRTRRPVYARVSDTTVSINLADEPDHPRYNPQADPKVQQLAESHGRQMEFLQNRNRDLERQREEIRRRLEELGRRPAEKDNSTEELLRELREQEARNQRLLDELKKQLMEARRPVNIIRQEQPQAERKSFIYPVYYGNSLVAEIVAVRQAYLQNGGSDPDILAQLAQMQAEAQAIDDNMKNAQKKQPKDKKEGYPNLLSMELENERLQRQLLLLQEQKLISTNRRKDNREDELEREIQRMQRDHLRKMYELQREMERMRQETVVDRMRLEMQVQQQPTKIILQQQAPPQQQPQLTSRAYVDLDQMAPYDHAGFVIFYDFVLNLDPSISAVRLLVGLHNLSSKLGEPSVLPMVYTEPSTRQNYMQNVSNAVIGARQPVPRCPPQSDLGIVAELQAAGAPGSNHDPTRLITRAWTKIPLFDGQGRLMAGRFKLLLRCSPIKPYIPFSELDSIAQYGEAELYYRIVHYRDASLQSLATIAATNRDMYQDAPVVLPLRMSPQYFKYYTYKGGVLPPAIISPQLIPPPPSTTPPDSPRDFLSPRRSRQSNLPRIGGMNSTEPIIGFQVDRVKHSELGEAKVRLTAYYVSTGKVVQSSTSPVTCSTTAVKANFKYGYHVFGQQEATFHDVQLQGDMVLVARFYLKKRPQDATDDMFMEPQAQETSLYDEESLVAWTAIPLVLCANNDMSARSRRDFDPSIMKINTGTKTLKLYEPPVPEASRIPLLDINYNREWRRYRNATIRVHIFQGQPRPGSLTPSDMSDDNEEVLPEFAWLPMERRNPPMEPFYAGDGFDIYIDGCRFLPDSVTFTRVAGRILDRRYDVYGKDISTSVKLDSDIYNPVYEHKEEFREPSIPPSATLLLKVYTIDTYYRNLTVVGYATLNVFVETGTEKQPSVDKQGLQVSLNEGCHQLRLYNQGPNGVDPFTESCLRDANIRLIPCASMLVRLYKVPKGPKGKPLESSKVPQAEWGRLGLWHPRPKYSDRIYISDKCVPMRGETKLFHAMIRRRPITVRESVAMNAKAKDSFLRSDKNMEQYIRNQLTKSMDSKPLDQDLNFIAQYSPRHGIKVALDSAVNLPWSNFTHGHVCLNPPGAFYMGTPHATYDKLTFTEKLDLRSTHSSPAWRDGFKHFPRRSFHRFLTVIIHLQEIFVTSSRDNYKYGLLEQAWTAVQVFKDKYAYTSTFQLPLFSGAPTQQMLKQLAREPCKEWMERNIRSGSIKLIDSASIFLRLCDARRDDELVYDVPNSRLVEINTDYVPRGLEHTYSKEKAGHPLEGLVPHGKNPEQFMDGLSTKFKSLVYKLYEEGNVSNT</sequence>
<evidence type="ECO:0000256" key="1">
    <source>
        <dbReference type="SAM" id="Coils"/>
    </source>
</evidence>
<feature type="region of interest" description="Disordered" evidence="2">
    <location>
        <begin position="36"/>
        <end position="61"/>
    </location>
</feature>
<reference evidence="3 4" key="1">
    <citation type="journal article" date="2023" name="Sci. Data">
        <title>Genome assembly of the Korean intertidal mud-creeper Batillaria attramentaria.</title>
        <authorList>
            <person name="Patra A.K."/>
            <person name="Ho P.T."/>
            <person name="Jun S."/>
            <person name="Lee S.J."/>
            <person name="Kim Y."/>
            <person name="Won Y.J."/>
        </authorList>
    </citation>
    <scope>NUCLEOTIDE SEQUENCE [LARGE SCALE GENOMIC DNA]</scope>
    <source>
        <strain evidence="3">Wonlab-2016</strain>
    </source>
</reference>
<evidence type="ECO:0008006" key="5">
    <source>
        <dbReference type="Google" id="ProtNLM"/>
    </source>
</evidence>
<dbReference type="Proteomes" id="UP001519460">
    <property type="component" value="Unassembled WGS sequence"/>
</dbReference>
<organism evidence="3 4">
    <name type="scientific">Batillaria attramentaria</name>
    <dbReference type="NCBI Taxonomy" id="370345"/>
    <lineage>
        <taxon>Eukaryota</taxon>
        <taxon>Metazoa</taxon>
        <taxon>Spiralia</taxon>
        <taxon>Lophotrochozoa</taxon>
        <taxon>Mollusca</taxon>
        <taxon>Gastropoda</taxon>
        <taxon>Caenogastropoda</taxon>
        <taxon>Sorbeoconcha</taxon>
        <taxon>Cerithioidea</taxon>
        <taxon>Batillariidae</taxon>
        <taxon>Batillaria</taxon>
    </lineage>
</organism>
<feature type="compositionally biased region" description="Pro residues" evidence="2">
    <location>
        <begin position="611"/>
        <end position="622"/>
    </location>
</feature>
<comment type="caution">
    <text evidence="3">The sequence shown here is derived from an EMBL/GenBank/DDBJ whole genome shotgun (WGS) entry which is preliminary data.</text>
</comment>